<accession>A0A8X8ICB8</accession>
<sequence>MITLTTYIRIHIHSIFNPLQMQLLKTTRNLVWLLAITGAMASCNVFKKKHDQSTATGWNYNDKEQGNFHVAKPKDIKTAPGLVFIQGGTFSMGATQEDVMGDWNNIPRRITVNSFFIDKTEVANVHYREYLYWLQNVFGTAGQDSIVDQAKPDTLVWRSELAYNEPYVEYYFRHPSYNYYPVVGVSWKQATEYCMWRTDRVNELALINKGFLDKKSQIKKELNGAGQDNFNTKAYLMDEYQAVPGKQAASKSNPLRDAQGRPRTKVVFEDGILYGDYRLPTEAEWEYAAYGYIAENPQKKLRKSKRGEELIANKQIFSWKNNGYDNARYVQKSAYQGAFLANFKRGYGDNMGVAGGLNDNAAIPAEVTSFIPNGYGLYNMSGNVSEWVADVYRPLTEMDGSDFNMYRGNVFKKVDMSGGAGNLRDDKGRIKMVPESDSALRNRRNYQHSYALNYLDGDSTSNVSYGYGVTTLVSDKSRVYKGGSWNDRAYWLSPGARRFLEEDLSSNSIGFRCAMSHYGASEGTSTKSQTGQFFPTRRNKR</sequence>
<protein>
    <submittedName>
        <fullName evidence="3">Gliding motility-associated lipoprotein GldJ/gliding motility-associated lipoprotein GldJ,TIGR03530</fullName>
    </submittedName>
</protein>
<organism evidence="3 4">
    <name type="scientific">Hydrobacter penzbergensis</name>
    <dbReference type="NCBI Taxonomy" id="1235997"/>
    <lineage>
        <taxon>Bacteria</taxon>
        <taxon>Pseudomonadati</taxon>
        <taxon>Bacteroidota</taxon>
        <taxon>Chitinophagia</taxon>
        <taxon>Chitinophagales</taxon>
        <taxon>Chitinophagaceae</taxon>
        <taxon>Hydrobacter</taxon>
    </lineage>
</organism>
<dbReference type="InterPro" id="IPR051043">
    <property type="entry name" value="Sulfatase_Mod_Factor_Kinase"/>
</dbReference>
<feature type="compositionally biased region" description="Polar residues" evidence="1">
    <location>
        <begin position="522"/>
        <end position="533"/>
    </location>
</feature>
<feature type="domain" description="Sulfatase-modifying factor enzyme-like" evidence="2">
    <location>
        <begin position="79"/>
        <end position="399"/>
    </location>
</feature>
<feature type="region of interest" description="Disordered" evidence="1">
    <location>
        <begin position="521"/>
        <end position="541"/>
    </location>
</feature>
<name>A0A8X8ICB8_9BACT</name>
<evidence type="ECO:0000313" key="3">
    <source>
        <dbReference type="EMBL" id="SDW87216.1"/>
    </source>
</evidence>
<dbReference type="InterPro" id="IPR042095">
    <property type="entry name" value="SUMF_sf"/>
</dbReference>
<dbReference type="InterPro" id="IPR016187">
    <property type="entry name" value="CTDL_fold"/>
</dbReference>
<dbReference type="Gene3D" id="3.90.1580.10">
    <property type="entry name" value="paralog of FGE (formylglycine-generating enzyme)"/>
    <property type="match status" value="1"/>
</dbReference>
<evidence type="ECO:0000259" key="2">
    <source>
        <dbReference type="Pfam" id="PF03781"/>
    </source>
</evidence>
<dbReference type="Pfam" id="PF03781">
    <property type="entry name" value="FGE-sulfatase"/>
    <property type="match status" value="1"/>
</dbReference>
<comment type="caution">
    <text evidence="3">The sequence shown here is derived from an EMBL/GenBank/DDBJ whole genome shotgun (WGS) entry which is preliminary data.</text>
</comment>
<dbReference type="SUPFAM" id="SSF56436">
    <property type="entry name" value="C-type lectin-like"/>
    <property type="match status" value="1"/>
</dbReference>
<gene>
    <name evidence="3" type="ORF">SAMN05444410_106189</name>
</gene>
<keyword evidence="4" id="KW-1185">Reference proteome</keyword>
<evidence type="ECO:0000313" key="4">
    <source>
        <dbReference type="Proteomes" id="UP000198711"/>
    </source>
</evidence>
<dbReference type="Proteomes" id="UP000198711">
    <property type="component" value="Unassembled WGS sequence"/>
</dbReference>
<dbReference type="PANTHER" id="PTHR23150">
    <property type="entry name" value="SULFATASE MODIFYING FACTOR 1, 2"/>
    <property type="match status" value="1"/>
</dbReference>
<reference evidence="3 4" key="1">
    <citation type="submission" date="2016-10" db="EMBL/GenBank/DDBJ databases">
        <authorList>
            <person name="Varghese N."/>
            <person name="Submissions S."/>
        </authorList>
    </citation>
    <scope>NUCLEOTIDE SEQUENCE [LARGE SCALE GENOMIC DNA]</scope>
    <source>
        <strain evidence="3 4">DSM 25353</strain>
    </source>
</reference>
<evidence type="ECO:0000256" key="1">
    <source>
        <dbReference type="SAM" id="MobiDB-lite"/>
    </source>
</evidence>
<dbReference type="GO" id="GO:0120147">
    <property type="term" value="F:formylglycine-generating oxidase activity"/>
    <property type="evidence" value="ECO:0007669"/>
    <property type="project" value="TreeGrafter"/>
</dbReference>
<dbReference type="AlphaFoldDB" id="A0A8X8ICB8"/>
<proteinExistence type="predicted"/>
<dbReference type="EMBL" id="FNNO01000006">
    <property type="protein sequence ID" value="SDW87216.1"/>
    <property type="molecule type" value="Genomic_DNA"/>
</dbReference>
<keyword evidence="3" id="KW-0449">Lipoprotein</keyword>
<dbReference type="PANTHER" id="PTHR23150:SF19">
    <property type="entry name" value="FORMYLGLYCINE-GENERATING ENZYME"/>
    <property type="match status" value="1"/>
</dbReference>
<dbReference type="InterPro" id="IPR005532">
    <property type="entry name" value="SUMF_dom"/>
</dbReference>